<protein>
    <submittedName>
        <fullName evidence="1">Uncharacterized protein</fullName>
    </submittedName>
</protein>
<gene>
    <name evidence="1" type="ORF">B0J13DRAFT_519977</name>
</gene>
<comment type="caution">
    <text evidence="1">The sequence shown here is derived from an EMBL/GenBank/DDBJ whole genome shotgun (WGS) entry which is preliminary data.</text>
</comment>
<name>A0A9P9FGK3_9HYPO</name>
<organism evidence="1 2">
    <name type="scientific">Dactylonectria estremocensis</name>
    <dbReference type="NCBI Taxonomy" id="1079267"/>
    <lineage>
        <taxon>Eukaryota</taxon>
        <taxon>Fungi</taxon>
        <taxon>Dikarya</taxon>
        <taxon>Ascomycota</taxon>
        <taxon>Pezizomycotina</taxon>
        <taxon>Sordariomycetes</taxon>
        <taxon>Hypocreomycetidae</taxon>
        <taxon>Hypocreales</taxon>
        <taxon>Nectriaceae</taxon>
        <taxon>Dactylonectria</taxon>
    </lineage>
</organism>
<evidence type="ECO:0000313" key="2">
    <source>
        <dbReference type="Proteomes" id="UP000717696"/>
    </source>
</evidence>
<dbReference type="AlphaFoldDB" id="A0A9P9FGK3"/>
<reference evidence="1" key="1">
    <citation type="journal article" date="2021" name="Nat. Commun.">
        <title>Genetic determinants of endophytism in the Arabidopsis root mycobiome.</title>
        <authorList>
            <person name="Mesny F."/>
            <person name="Miyauchi S."/>
            <person name="Thiergart T."/>
            <person name="Pickel B."/>
            <person name="Atanasova L."/>
            <person name="Karlsson M."/>
            <person name="Huettel B."/>
            <person name="Barry K.W."/>
            <person name="Haridas S."/>
            <person name="Chen C."/>
            <person name="Bauer D."/>
            <person name="Andreopoulos W."/>
            <person name="Pangilinan J."/>
            <person name="LaButti K."/>
            <person name="Riley R."/>
            <person name="Lipzen A."/>
            <person name="Clum A."/>
            <person name="Drula E."/>
            <person name="Henrissat B."/>
            <person name="Kohler A."/>
            <person name="Grigoriev I.V."/>
            <person name="Martin F.M."/>
            <person name="Hacquard S."/>
        </authorList>
    </citation>
    <scope>NUCLEOTIDE SEQUENCE</scope>
    <source>
        <strain evidence="1">MPI-CAGE-AT-0021</strain>
    </source>
</reference>
<keyword evidence="2" id="KW-1185">Reference proteome</keyword>
<accession>A0A9P9FGK3</accession>
<dbReference type="Proteomes" id="UP000717696">
    <property type="component" value="Unassembled WGS sequence"/>
</dbReference>
<dbReference type="OrthoDB" id="5083424at2759"/>
<proteinExistence type="predicted"/>
<evidence type="ECO:0000313" key="1">
    <source>
        <dbReference type="EMBL" id="KAH7160578.1"/>
    </source>
</evidence>
<sequence length="126" mass="13174">MSMNKESKETKLTGGLKAPGGVMCLKLHDDLDLAGFDGSWLCDAWNAALLDGAHTAPLRRIWAAPELRRTFLRDTDVGVEDVCDDGMESGSAGARAGAVLGYGAEHDPTAACLPLGEAGNALHLVP</sequence>
<dbReference type="EMBL" id="JAGMUU010000002">
    <property type="protein sequence ID" value="KAH7160578.1"/>
    <property type="molecule type" value="Genomic_DNA"/>
</dbReference>